<dbReference type="EMBL" id="BSEL01000001">
    <property type="protein sequence ID" value="GLJ66468.1"/>
    <property type="molecule type" value="Genomic_DNA"/>
</dbReference>
<keyword evidence="2" id="KW-0472">Membrane</keyword>
<feature type="compositionally biased region" description="Basic and acidic residues" evidence="1">
    <location>
        <begin position="379"/>
        <end position="395"/>
    </location>
</feature>
<comment type="caution">
    <text evidence="3">The sequence shown here is derived from an EMBL/GenBank/DDBJ whole genome shotgun (WGS) entry which is preliminary data.</text>
</comment>
<keyword evidence="4" id="KW-1185">Reference proteome</keyword>
<evidence type="ECO:0000256" key="1">
    <source>
        <dbReference type="SAM" id="MobiDB-lite"/>
    </source>
</evidence>
<organism evidence="3 4">
    <name type="scientific">Nocardioides luteus</name>
    <dbReference type="NCBI Taxonomy" id="1844"/>
    <lineage>
        <taxon>Bacteria</taxon>
        <taxon>Bacillati</taxon>
        <taxon>Actinomycetota</taxon>
        <taxon>Actinomycetes</taxon>
        <taxon>Propionibacteriales</taxon>
        <taxon>Nocardioidaceae</taxon>
        <taxon>Nocardioides</taxon>
    </lineage>
</organism>
<dbReference type="Proteomes" id="UP001142292">
    <property type="component" value="Unassembled WGS sequence"/>
</dbReference>
<keyword evidence="2" id="KW-1133">Transmembrane helix</keyword>
<dbReference type="RefSeq" id="WP_189119259.1">
    <property type="nucleotide sequence ID" value="NZ_BMRK01000011.1"/>
</dbReference>
<protein>
    <submittedName>
        <fullName evidence="3">Uncharacterized protein</fullName>
    </submittedName>
</protein>
<evidence type="ECO:0000256" key="2">
    <source>
        <dbReference type="SAM" id="Phobius"/>
    </source>
</evidence>
<gene>
    <name evidence="3" type="ORF">GCM10017579_05040</name>
</gene>
<proteinExistence type="predicted"/>
<sequence length="405" mass="43733">MRLPDDDELYEVDQTYLGPPRRYIGEMRYRTIFLFLVIAPLTLVLLRKLGMPVTLLSMGLWLIGASYLSMKASDYISSESSAGAWLMTFWHELTTPRVETGVQYAGGAAVAFRHVTSPRGGWAKAMRRPGRRFAQPPGATPEPRVLKATVVSSTPTAQSQTVRGKAAPVRPVIEAKVVEEPLPAFPEPQPAPQASVRQQPVGRTRPAKGGWSSRPAPSPREPRDVPWKGGAPWQARQESQQPAAASESTAQSTPPPPPAVQPATPSTPPPPPPPQAAEPAPVTQTPAPEPREPQPREPQPREPEPREPEPAPTLEPKVARLPLSHAVRPAVVIAPEPGLDHFDDTDGLDAFDDAPSGSTRPRENPDDWATADSGVQTVDDGHWRHHGGDRPHDAPNDAPDDGGTA</sequence>
<feature type="region of interest" description="Disordered" evidence="1">
    <location>
        <begin position="335"/>
        <end position="405"/>
    </location>
</feature>
<accession>A0ABQ5SS90</accession>
<name>A0ABQ5SS90_9ACTN</name>
<feature type="compositionally biased region" description="Basic and acidic residues" evidence="1">
    <location>
        <begin position="289"/>
        <end position="309"/>
    </location>
</feature>
<keyword evidence="2" id="KW-0812">Transmembrane</keyword>
<evidence type="ECO:0000313" key="3">
    <source>
        <dbReference type="EMBL" id="GLJ66468.1"/>
    </source>
</evidence>
<feature type="compositionally biased region" description="Low complexity" evidence="1">
    <location>
        <begin position="237"/>
        <end position="252"/>
    </location>
</feature>
<evidence type="ECO:0000313" key="4">
    <source>
        <dbReference type="Proteomes" id="UP001142292"/>
    </source>
</evidence>
<feature type="compositionally biased region" description="Low complexity" evidence="1">
    <location>
        <begin position="277"/>
        <end position="286"/>
    </location>
</feature>
<feature type="compositionally biased region" description="Pro residues" evidence="1">
    <location>
        <begin position="253"/>
        <end position="276"/>
    </location>
</feature>
<reference evidence="3" key="1">
    <citation type="journal article" date="2014" name="Int. J. Syst. Evol. Microbiol.">
        <title>Complete genome of a new Firmicutes species belonging to the dominant human colonic microbiota ('Ruminococcus bicirculans') reveals two chromosomes and a selective capacity to utilize plant glucans.</title>
        <authorList>
            <consortium name="NISC Comparative Sequencing Program"/>
            <person name="Wegmann U."/>
            <person name="Louis P."/>
            <person name="Goesmann A."/>
            <person name="Henrissat B."/>
            <person name="Duncan S.H."/>
            <person name="Flint H.J."/>
        </authorList>
    </citation>
    <scope>NUCLEOTIDE SEQUENCE</scope>
    <source>
        <strain evidence="3">VKM Ac-1246</strain>
    </source>
</reference>
<feature type="region of interest" description="Disordered" evidence="1">
    <location>
        <begin position="121"/>
        <end position="143"/>
    </location>
</feature>
<feature type="region of interest" description="Disordered" evidence="1">
    <location>
        <begin position="183"/>
        <end position="322"/>
    </location>
</feature>
<dbReference type="PRINTS" id="PR01217">
    <property type="entry name" value="PRICHEXTENSN"/>
</dbReference>
<reference evidence="3" key="2">
    <citation type="submission" date="2023-01" db="EMBL/GenBank/DDBJ databases">
        <authorList>
            <person name="Sun Q."/>
            <person name="Evtushenko L."/>
        </authorList>
    </citation>
    <scope>NUCLEOTIDE SEQUENCE</scope>
    <source>
        <strain evidence="3">VKM Ac-1246</strain>
    </source>
</reference>
<feature type="transmembrane region" description="Helical" evidence="2">
    <location>
        <begin position="27"/>
        <end position="46"/>
    </location>
</feature>